<protein>
    <recommendedName>
        <fullName evidence="1">FHA domain-containing protein</fullName>
    </recommendedName>
</protein>
<dbReference type="AlphaFoldDB" id="A0A8X8AT20"/>
<dbReference type="SUPFAM" id="SSF49879">
    <property type="entry name" value="SMAD/FHA domain"/>
    <property type="match status" value="2"/>
</dbReference>
<dbReference type="GO" id="GO:0045944">
    <property type="term" value="P:positive regulation of transcription by RNA polymerase II"/>
    <property type="evidence" value="ECO:0007669"/>
    <property type="project" value="TreeGrafter"/>
</dbReference>
<accession>A0A8X8AT20</accession>
<reference evidence="2 3" key="1">
    <citation type="submission" date="2020-02" db="EMBL/GenBank/DDBJ databases">
        <authorList>
            <person name="Ma Q."/>
            <person name="Huang Y."/>
            <person name="Song X."/>
            <person name="Pei D."/>
        </authorList>
    </citation>
    <scope>NUCLEOTIDE SEQUENCE [LARGE SCALE GENOMIC DNA]</scope>
    <source>
        <strain evidence="2">Sxm20200214</strain>
        <tissue evidence="2">Leaf</tissue>
    </source>
</reference>
<proteinExistence type="predicted"/>
<dbReference type="OrthoDB" id="10262769at2759"/>
<dbReference type="CDD" id="cd22687">
    <property type="entry name" value="FHA_MCRS1"/>
    <property type="match status" value="1"/>
</dbReference>
<dbReference type="GO" id="GO:0002151">
    <property type="term" value="F:G-quadruplex RNA binding"/>
    <property type="evidence" value="ECO:0007669"/>
    <property type="project" value="InterPro"/>
</dbReference>
<dbReference type="GO" id="GO:0044545">
    <property type="term" value="C:NSL complex"/>
    <property type="evidence" value="ECO:0007669"/>
    <property type="project" value="TreeGrafter"/>
</dbReference>
<dbReference type="Pfam" id="PF00498">
    <property type="entry name" value="FHA"/>
    <property type="match status" value="2"/>
</dbReference>
<dbReference type="EMBL" id="JAAMPC010000005">
    <property type="protein sequence ID" value="KAG2310658.1"/>
    <property type="molecule type" value="Genomic_DNA"/>
</dbReference>
<dbReference type="GO" id="GO:0031011">
    <property type="term" value="C:Ino80 complex"/>
    <property type="evidence" value="ECO:0007669"/>
    <property type="project" value="InterPro"/>
</dbReference>
<dbReference type="InterPro" id="IPR000253">
    <property type="entry name" value="FHA_dom"/>
</dbReference>
<dbReference type="PANTHER" id="PTHR13233">
    <property type="entry name" value="MICROSPHERULE PROTEIN 1"/>
    <property type="match status" value="1"/>
</dbReference>
<feature type="domain" description="FHA" evidence="1">
    <location>
        <begin position="288"/>
        <end position="344"/>
    </location>
</feature>
<evidence type="ECO:0000313" key="3">
    <source>
        <dbReference type="Proteomes" id="UP000886595"/>
    </source>
</evidence>
<comment type="caution">
    <text evidence="2">The sequence shown here is derived from an EMBL/GenBank/DDBJ whole genome shotgun (WGS) entry which is preliminary data.</text>
</comment>
<feature type="domain" description="FHA" evidence="1">
    <location>
        <begin position="603"/>
        <end position="659"/>
    </location>
</feature>
<evidence type="ECO:0000313" key="2">
    <source>
        <dbReference type="EMBL" id="KAG2310658.1"/>
    </source>
</evidence>
<keyword evidence="3" id="KW-1185">Reference proteome</keyword>
<dbReference type="PANTHER" id="PTHR13233:SF19">
    <property type="entry name" value="SMAD_FHA DOMAIN-CONTAINING PROTEIN"/>
    <property type="match status" value="1"/>
</dbReference>
<gene>
    <name evidence="2" type="ORF">Bca52824_022215</name>
</gene>
<dbReference type="Proteomes" id="UP000886595">
    <property type="component" value="Unassembled WGS sequence"/>
</dbReference>
<dbReference type="PROSITE" id="PS50006">
    <property type="entry name" value="FHA_DOMAIN"/>
    <property type="match status" value="2"/>
</dbReference>
<dbReference type="Gene3D" id="2.60.200.20">
    <property type="match status" value="2"/>
</dbReference>
<organism evidence="2 3">
    <name type="scientific">Brassica carinata</name>
    <name type="common">Ethiopian mustard</name>
    <name type="synonym">Abyssinian cabbage</name>
    <dbReference type="NCBI Taxonomy" id="52824"/>
    <lineage>
        <taxon>Eukaryota</taxon>
        <taxon>Viridiplantae</taxon>
        <taxon>Streptophyta</taxon>
        <taxon>Embryophyta</taxon>
        <taxon>Tracheophyta</taxon>
        <taxon>Spermatophyta</taxon>
        <taxon>Magnoliopsida</taxon>
        <taxon>eudicotyledons</taxon>
        <taxon>Gunneridae</taxon>
        <taxon>Pentapetalae</taxon>
        <taxon>rosids</taxon>
        <taxon>malvids</taxon>
        <taxon>Brassicales</taxon>
        <taxon>Brassicaceae</taxon>
        <taxon>Brassiceae</taxon>
        <taxon>Brassica</taxon>
    </lineage>
</organism>
<dbReference type="InterPro" id="IPR037912">
    <property type="entry name" value="MCRS1"/>
</dbReference>
<dbReference type="InterPro" id="IPR008984">
    <property type="entry name" value="SMAD_FHA_dom_sf"/>
</dbReference>
<sequence length="711" mass="78383">MEVEDDSDNRNLFDGYPLHHHHALSSTEASGSHSPNTKRKVESSFGLFCVMRKRARGDISVDDDDMFSSSDFDYEEKGDDFCCSDSDTDLSECSEFDVISQHVVEDKGLIGSESLSTCNSICLSEYDVHDDKFGLGISPIPLTKTLEGPGRPWSVCGSIAAVRNIPLVGDSSDACSSSDEQLYVNVSAPEGRDAKLSQTLYQEEEADGEDEMSFSDIDAMIRRLDLIPDDSDSCLDTEERNMSKHPRHTLLGLEHCSMTSIPRGIISQGAIAVLHCRHLKHYIRKQEVIIGRSSDGMNVDIDLGKYGYGSKISRRQALVKLENNGSFSLKNLGKRYIFVDREKVNTGQIVSLKSCSSVDDGHHQSLSSTEAAYSPNAKRKVESGFGLFCVMRKRARGDDDDMSSSDFDYAEKGDDFFCSDTDLSECSEFDVISHHVVQDKSLIGSESLSTCNSDDDKISLGISSMSLTKTLGGPGRQWSVCGSVTAVRNIPLLGDSSAAFSSLDEQLDVNVSTSEGRDAEADGEDDMSFSDIDAMIRRLNLIPDDSDSCLDMEERNMSKLPRHTLLGLEHCSVTSVPRGIISQGAIAVLHCRDSKHFIRKQEVIIGRSCEGMNVDIDLGKYGYGSKVSRRQALVKLEKNGTFSLKNLGKRHIIVNGEKLSTGQIASLASCSSVDIRGEVFVFKINKEAVRQFLKNNARRNSKDDTKFRWCE</sequence>
<evidence type="ECO:0000259" key="1">
    <source>
        <dbReference type="PROSITE" id="PS50006"/>
    </source>
</evidence>
<dbReference type="GO" id="GO:0071339">
    <property type="term" value="C:MLL1 complex"/>
    <property type="evidence" value="ECO:0007669"/>
    <property type="project" value="InterPro"/>
</dbReference>
<name>A0A8X8AT20_BRACI</name>
<dbReference type="SMART" id="SM00240">
    <property type="entry name" value="FHA"/>
    <property type="match status" value="2"/>
</dbReference>